<dbReference type="Proteomes" id="UP000008311">
    <property type="component" value="Unassembled WGS sequence"/>
</dbReference>
<dbReference type="PANTHER" id="PTHR12381">
    <property type="entry name" value="HETEROGENEOUS NUCLEAR RIBONUCLEOPROTEIN U FAMILY MEMBER"/>
    <property type="match status" value="1"/>
</dbReference>
<evidence type="ECO:0000313" key="2">
    <source>
        <dbReference type="Proteomes" id="UP000008311"/>
    </source>
</evidence>
<keyword evidence="2" id="KW-1185">Reference proteome</keyword>
<organism evidence="1 2">
    <name type="scientific">Ricinus communis</name>
    <name type="common">Castor bean</name>
    <dbReference type="NCBI Taxonomy" id="3988"/>
    <lineage>
        <taxon>Eukaryota</taxon>
        <taxon>Viridiplantae</taxon>
        <taxon>Streptophyta</taxon>
        <taxon>Embryophyta</taxon>
        <taxon>Tracheophyta</taxon>
        <taxon>Spermatophyta</taxon>
        <taxon>Magnoliopsida</taxon>
        <taxon>eudicotyledons</taxon>
        <taxon>Gunneridae</taxon>
        <taxon>Pentapetalae</taxon>
        <taxon>rosids</taxon>
        <taxon>fabids</taxon>
        <taxon>Malpighiales</taxon>
        <taxon>Euphorbiaceae</taxon>
        <taxon>Acalyphoideae</taxon>
        <taxon>Acalypheae</taxon>
        <taxon>Ricinus</taxon>
    </lineage>
</organism>
<proteinExistence type="predicted"/>
<evidence type="ECO:0000313" key="1">
    <source>
        <dbReference type="EMBL" id="EEF37702.1"/>
    </source>
</evidence>
<name>B9SFB4_RICCO</name>
<dbReference type="AlphaFoldDB" id="B9SFB4"/>
<dbReference type="EMBL" id="EQ973944">
    <property type="protein sequence ID" value="EEF37702.1"/>
    <property type="molecule type" value="Genomic_DNA"/>
</dbReference>
<accession>B9SFB4</accession>
<dbReference type="PANTHER" id="PTHR12381:SF56">
    <property type="entry name" value="B30.2_SPRY DOMAIN-CONTAINING PROTEIN-RELATED"/>
    <property type="match status" value="1"/>
</dbReference>
<dbReference type="eggNOG" id="KOG2242">
    <property type="taxonomic scope" value="Eukaryota"/>
</dbReference>
<protein>
    <submittedName>
        <fullName evidence="1">Uncharacterized protein</fullName>
    </submittedName>
</protein>
<reference evidence="2" key="1">
    <citation type="journal article" date="2010" name="Nat. Biotechnol.">
        <title>Draft genome sequence of the oilseed species Ricinus communis.</title>
        <authorList>
            <person name="Chan A.P."/>
            <person name="Crabtree J."/>
            <person name="Zhao Q."/>
            <person name="Lorenzi H."/>
            <person name="Orvis J."/>
            <person name="Puiu D."/>
            <person name="Melake-Berhan A."/>
            <person name="Jones K.M."/>
            <person name="Redman J."/>
            <person name="Chen G."/>
            <person name="Cahoon E.B."/>
            <person name="Gedil M."/>
            <person name="Stanke M."/>
            <person name="Haas B.J."/>
            <person name="Wortman J.R."/>
            <person name="Fraser-Liggett C.M."/>
            <person name="Ravel J."/>
            <person name="Rabinowicz P.D."/>
        </authorList>
    </citation>
    <scope>NUCLEOTIDE SEQUENCE [LARGE SCALE GENOMIC DNA]</scope>
    <source>
        <strain evidence="2">cv. Hale</strain>
    </source>
</reference>
<dbReference type="STRING" id="3988.B9SFB4"/>
<gene>
    <name evidence="1" type="ORF">RCOM_1095860</name>
</gene>
<dbReference type="InParanoid" id="B9SFB4"/>
<sequence length="283" mass="30567">MMVSKFLLFTGRGLLIMEDTPPYEQHVCRVGISRGDDAVGKLGKTLHSYVFGGSIKFLMLDSLQIGVKSLGLGLEIPLFVLLTLNLGYAKPLDAGPTGLGVVNSPMKQPQWFSVEDGLVPVHKFKPWNSALDDGNAISGPVFTDIGDCKVMMLVGLPALVVVFPKAHELKLRADKRCKEMGREVPADAVKNISVSYALPMSMDMSGSDECFSQLSPELFGGYEHALKADSIPMLGKLLLLHILGVQCKIKELYQRSTIAQPIGMYTGGDGVIPGGRTDSLSEL</sequence>